<comment type="similarity">
    <text evidence="2">Belongs to the cyclin family.</text>
</comment>
<feature type="compositionally biased region" description="Basic and acidic residues" evidence="3">
    <location>
        <begin position="397"/>
        <end position="417"/>
    </location>
</feature>
<dbReference type="OrthoDB" id="64224at2759"/>
<dbReference type="InterPro" id="IPR013763">
    <property type="entry name" value="Cyclin-like_dom"/>
</dbReference>
<feature type="compositionally biased region" description="Polar residues" evidence="3">
    <location>
        <begin position="1"/>
        <end position="24"/>
    </location>
</feature>
<dbReference type="Pfam" id="PF00134">
    <property type="entry name" value="Cyclin_N"/>
    <property type="match status" value="1"/>
</dbReference>
<feature type="compositionally biased region" description="Acidic residues" evidence="3">
    <location>
        <begin position="471"/>
        <end position="482"/>
    </location>
</feature>
<feature type="region of interest" description="Disordered" evidence="3">
    <location>
        <begin position="153"/>
        <end position="196"/>
    </location>
</feature>
<proteinExistence type="inferred from homology"/>
<dbReference type="Pfam" id="PF02984">
    <property type="entry name" value="Cyclin_C"/>
    <property type="match status" value="1"/>
</dbReference>
<keyword evidence="1 2" id="KW-0195">Cyclin</keyword>
<dbReference type="eggNOG" id="KOG0656">
    <property type="taxonomic scope" value="Eukaryota"/>
</dbReference>
<accession>K0SEA9</accession>
<feature type="compositionally biased region" description="Acidic residues" evidence="3">
    <location>
        <begin position="991"/>
        <end position="1000"/>
    </location>
</feature>
<dbReference type="FunFam" id="1.10.472.10:FF:000093">
    <property type="entry name" value="Predicted protein"/>
    <property type="match status" value="1"/>
</dbReference>
<evidence type="ECO:0000313" key="6">
    <source>
        <dbReference type="Proteomes" id="UP000266841"/>
    </source>
</evidence>
<evidence type="ECO:0000256" key="3">
    <source>
        <dbReference type="SAM" id="MobiDB-lite"/>
    </source>
</evidence>
<name>K0SEA9_THAOC</name>
<dbReference type="EMBL" id="AGNL01017220">
    <property type="protein sequence ID" value="EJK64473.1"/>
    <property type="molecule type" value="Genomic_DNA"/>
</dbReference>
<dbReference type="SUPFAM" id="SSF47954">
    <property type="entry name" value="Cyclin-like"/>
    <property type="match status" value="1"/>
</dbReference>
<evidence type="ECO:0000259" key="4">
    <source>
        <dbReference type="SMART" id="SM00385"/>
    </source>
</evidence>
<feature type="domain" description="Cyclin-like" evidence="4">
    <location>
        <begin position="1378"/>
        <end position="1467"/>
    </location>
</feature>
<feature type="compositionally biased region" description="Acidic residues" evidence="3">
    <location>
        <begin position="545"/>
        <end position="558"/>
    </location>
</feature>
<dbReference type="SMART" id="SM00385">
    <property type="entry name" value="CYCLIN"/>
    <property type="match status" value="2"/>
</dbReference>
<dbReference type="Gene3D" id="1.10.472.10">
    <property type="entry name" value="Cyclin-like"/>
    <property type="match status" value="2"/>
</dbReference>
<feature type="region of interest" description="Disordered" evidence="3">
    <location>
        <begin position="361"/>
        <end position="740"/>
    </location>
</feature>
<dbReference type="PANTHER" id="PTHR10177">
    <property type="entry name" value="CYCLINS"/>
    <property type="match status" value="1"/>
</dbReference>
<feature type="domain" description="Cyclin-like" evidence="4">
    <location>
        <begin position="1268"/>
        <end position="1362"/>
    </location>
</feature>
<comment type="caution">
    <text evidence="5">The sequence shown here is derived from an EMBL/GenBank/DDBJ whole genome shotgun (WGS) entry which is preliminary data.</text>
</comment>
<organism evidence="5 6">
    <name type="scientific">Thalassiosira oceanica</name>
    <name type="common">Marine diatom</name>
    <dbReference type="NCBI Taxonomy" id="159749"/>
    <lineage>
        <taxon>Eukaryota</taxon>
        <taxon>Sar</taxon>
        <taxon>Stramenopiles</taxon>
        <taxon>Ochrophyta</taxon>
        <taxon>Bacillariophyta</taxon>
        <taxon>Coscinodiscophyceae</taxon>
        <taxon>Thalassiosirophycidae</taxon>
        <taxon>Thalassiosirales</taxon>
        <taxon>Thalassiosiraceae</taxon>
        <taxon>Thalassiosira</taxon>
    </lineage>
</organism>
<feature type="region of interest" description="Disordered" evidence="3">
    <location>
        <begin position="1"/>
        <end position="85"/>
    </location>
</feature>
<feature type="region of interest" description="Disordered" evidence="3">
    <location>
        <begin position="987"/>
        <end position="1034"/>
    </location>
</feature>
<feature type="compositionally biased region" description="Basic and acidic residues" evidence="3">
    <location>
        <begin position="529"/>
        <end position="544"/>
    </location>
</feature>
<dbReference type="InterPro" id="IPR004367">
    <property type="entry name" value="Cyclin_C-dom"/>
</dbReference>
<feature type="compositionally biased region" description="Polar residues" evidence="3">
    <location>
        <begin position="1005"/>
        <end position="1020"/>
    </location>
</feature>
<feature type="compositionally biased region" description="Acidic residues" evidence="3">
    <location>
        <begin position="45"/>
        <end position="64"/>
    </location>
</feature>
<feature type="compositionally biased region" description="Polar residues" evidence="3">
    <location>
        <begin position="1093"/>
        <end position="1107"/>
    </location>
</feature>
<reference evidence="5 6" key="1">
    <citation type="journal article" date="2012" name="Genome Biol.">
        <title>Genome and low-iron response of an oceanic diatom adapted to chronic iron limitation.</title>
        <authorList>
            <person name="Lommer M."/>
            <person name="Specht M."/>
            <person name="Roy A.S."/>
            <person name="Kraemer L."/>
            <person name="Andreson R."/>
            <person name="Gutowska M.A."/>
            <person name="Wolf J."/>
            <person name="Bergner S.V."/>
            <person name="Schilhabel M.B."/>
            <person name="Klostermeier U.C."/>
            <person name="Beiko R.G."/>
            <person name="Rosenstiel P."/>
            <person name="Hippler M."/>
            <person name="Laroche J."/>
        </authorList>
    </citation>
    <scope>NUCLEOTIDE SEQUENCE [LARGE SCALE GENOMIC DNA]</scope>
    <source>
        <strain evidence="5 6">CCMP1005</strain>
    </source>
</reference>
<evidence type="ECO:0000256" key="1">
    <source>
        <dbReference type="ARBA" id="ARBA00023127"/>
    </source>
</evidence>
<evidence type="ECO:0000313" key="5">
    <source>
        <dbReference type="EMBL" id="EJK64473.1"/>
    </source>
</evidence>
<feature type="compositionally biased region" description="Polar residues" evidence="3">
    <location>
        <begin position="76"/>
        <end position="85"/>
    </location>
</feature>
<keyword evidence="6" id="KW-1185">Reference proteome</keyword>
<feature type="non-terminal residue" evidence="5">
    <location>
        <position position="1"/>
    </location>
</feature>
<dbReference type="InterPro" id="IPR006671">
    <property type="entry name" value="Cyclin_N"/>
</dbReference>
<protein>
    <recommendedName>
        <fullName evidence="4">Cyclin-like domain-containing protein</fullName>
    </recommendedName>
</protein>
<dbReference type="Proteomes" id="UP000266841">
    <property type="component" value="Unassembled WGS sequence"/>
</dbReference>
<dbReference type="InterPro" id="IPR036915">
    <property type="entry name" value="Cyclin-like_sf"/>
</dbReference>
<gene>
    <name evidence="5" type="ORF">THAOC_14790</name>
</gene>
<feature type="compositionally biased region" description="Basic and acidic residues" evidence="3">
    <location>
        <begin position="496"/>
        <end position="505"/>
    </location>
</feature>
<dbReference type="InterPro" id="IPR039361">
    <property type="entry name" value="Cyclin"/>
</dbReference>
<evidence type="ECO:0000256" key="2">
    <source>
        <dbReference type="RuleBase" id="RU000383"/>
    </source>
</evidence>
<feature type="compositionally biased region" description="Polar residues" evidence="3">
    <location>
        <begin position="169"/>
        <end position="178"/>
    </location>
</feature>
<feature type="region of interest" description="Disordered" evidence="3">
    <location>
        <begin position="1080"/>
        <end position="1114"/>
    </location>
</feature>
<sequence length="1483" mass="161633">LDHGGSTTPQAATDTTSESHTPQLSPIRLRKKDSYYRNRRNATAAEEEEEEEEGVEEVEDDDGEDASREDVESAVDTPNRTESPLYRNTWSCELERNPDRYHDKVFGGTNQDYESIKVDWDDNCDAGKEEDAANDKVELKDDVAETPLVETAAINDDGTVTPRRDSEDNASADTQNGTASASSSAAVGNEVTASDGQGPSTALWLIELCSRASTQLHPVHLAAEIRSTIKENEGGQIDQSKLADIIGLGESNIELLKEVMDRSAEIGRMSEEVLKMINEVHESAIRHMTGVDDESEVQRLRAKAYALTADAVQQSTTNPGATKIALMAYRFAEGAGALSGSDKDYLGNLLQDTQSPIDANAAVPWIDGDDGGAKPASPAVPRDTEDGGSTANSQCELEDKLANEDVVSDRDGDDASRESGWSGGSGGTESAMATAGRGSQGGMADDDSDSDDGFAMLFVSKSKGGHFSDTESGESSDEEGGEPTDGGESSDGDDESIIRKNRSSEGHNLTKTQGLLKDEGGHNEGLPKVAEHHLSDDDSHVDDRSDGDDAESVEEEEKDENKNSASGEEDPMSTNPAQKTFHDARKAKPTAAIGVPPGDSDKKRKANPVAESAEAEAKEAKKPKKTLQDYFGEASEGGKKAETNKSNSNASSGARGKKRKPVAFASADANRAESPPPKISRKRARRASDSDEEYLPDSRRQHTSSSKSTRRRQKSEANADESTDAPISRGPGKPRDDSSWIETLNEATGCIQGKRMSYRHLGADAAERVKRWVSVQSHQYKEMKNGKKHSLTDQRVRLLRQAGFPFIAKYDGEPGSKTWGQWGGAVRIRDFRFPATSAACKSDTRLRKNARDWVTSTSERTNRRPTMHRWLFEVDGGHGPTKWTRRRVEGTRPNRIDPVVAPNTARVSEKVTQKKSSSHAGSLASCFAARGCIARECPFLPPAACAAVRRCALCTISLTLRPIQFPSFDASSLHVCNVKKSRIILRGPEEGEKEGEDEEAGGSQVVESQHPTTRQAFRPSSTPPVLRNANGNINKPARTLPQTILLQSHTVLNSSASAVCQLAAAQSIVWLQNDFKPTSMSRTKQVAERSPGHRQQQAGEDTNSNKRPSSEKTETGSVSGVVCVSVDVSNGYGCKMMNVFSPGIRFSSLAPQAEESDTTRQTIKVSAPTCTKCKPDEIVDCSCNSCTPYNYAMTRDNVIDEVADRLAVLLANEETRYKVPSHVTMDWQEQLFSSAVHAGSVAHGFLLEQQRKVASAVTIAEARAKMCEWNYQVVDHLNLDREVVLVAMSYLDRAVLVGGNQDTVSTRTFQLVSITALYLATKLYETNNVVTRTCDLLSFFAYLCRGVFASKDIVKMELALLESLHWDVHPPTPQAFCLELVRLVPSHVPPVTRHNLLQTAQFLIELSVCDTRFVAKSPSDIALAAMISAFELSALAHYKIEFLDRAHKIGMAFENDRVIGCYDILQELYNQGGYDLLTQMDCN</sequence>